<evidence type="ECO:0000313" key="1">
    <source>
        <dbReference type="EMBL" id="GIY43518.1"/>
    </source>
</evidence>
<dbReference type="AlphaFoldDB" id="A0AAV4THQ0"/>
<reference evidence="1 2" key="1">
    <citation type="submission" date="2021-06" db="EMBL/GenBank/DDBJ databases">
        <title>Caerostris extrusa draft genome.</title>
        <authorList>
            <person name="Kono N."/>
            <person name="Arakawa K."/>
        </authorList>
    </citation>
    <scope>NUCLEOTIDE SEQUENCE [LARGE SCALE GENOMIC DNA]</scope>
</reference>
<dbReference type="Proteomes" id="UP001054945">
    <property type="component" value="Unassembled WGS sequence"/>
</dbReference>
<dbReference type="EMBL" id="BPLR01010986">
    <property type="protein sequence ID" value="GIY43518.1"/>
    <property type="molecule type" value="Genomic_DNA"/>
</dbReference>
<organism evidence="1 2">
    <name type="scientific">Caerostris extrusa</name>
    <name type="common">Bark spider</name>
    <name type="synonym">Caerostris bankana</name>
    <dbReference type="NCBI Taxonomy" id="172846"/>
    <lineage>
        <taxon>Eukaryota</taxon>
        <taxon>Metazoa</taxon>
        <taxon>Ecdysozoa</taxon>
        <taxon>Arthropoda</taxon>
        <taxon>Chelicerata</taxon>
        <taxon>Arachnida</taxon>
        <taxon>Araneae</taxon>
        <taxon>Araneomorphae</taxon>
        <taxon>Entelegynae</taxon>
        <taxon>Araneoidea</taxon>
        <taxon>Araneidae</taxon>
        <taxon>Caerostris</taxon>
    </lineage>
</organism>
<proteinExistence type="predicted"/>
<sequence length="94" mass="10968">MLLGRVGSNAGWVVDRLAISPARRPDGKDAAALNGLGWRGEALMELLENIADNLLFYHGPHKEIKEAHFDLFRRYKNLVEYFFFAFWRALFRWN</sequence>
<gene>
    <name evidence="1" type="ORF">CEXT_61561</name>
</gene>
<keyword evidence="2" id="KW-1185">Reference proteome</keyword>
<comment type="caution">
    <text evidence="1">The sequence shown here is derived from an EMBL/GenBank/DDBJ whole genome shotgun (WGS) entry which is preliminary data.</text>
</comment>
<name>A0AAV4THQ0_CAEEX</name>
<evidence type="ECO:0000313" key="2">
    <source>
        <dbReference type="Proteomes" id="UP001054945"/>
    </source>
</evidence>
<protein>
    <submittedName>
        <fullName evidence="1">Uncharacterized protein</fullName>
    </submittedName>
</protein>
<accession>A0AAV4THQ0</accession>